<organism evidence="1 2">
    <name type="scientific">Porites evermanni</name>
    <dbReference type="NCBI Taxonomy" id="104178"/>
    <lineage>
        <taxon>Eukaryota</taxon>
        <taxon>Metazoa</taxon>
        <taxon>Cnidaria</taxon>
        <taxon>Anthozoa</taxon>
        <taxon>Hexacorallia</taxon>
        <taxon>Scleractinia</taxon>
        <taxon>Fungiina</taxon>
        <taxon>Poritidae</taxon>
        <taxon>Porites</taxon>
    </lineage>
</organism>
<evidence type="ECO:0008006" key="3">
    <source>
        <dbReference type="Google" id="ProtNLM"/>
    </source>
</evidence>
<evidence type="ECO:0000313" key="2">
    <source>
        <dbReference type="Proteomes" id="UP001159427"/>
    </source>
</evidence>
<gene>
    <name evidence="1" type="ORF">PEVE_00011639</name>
</gene>
<sequence>MFYHFLWNGKGDKIKRKVMINEPENGGLKMIDLCSFNKSLKTTRVKKYLDTTNHGKWKFLFDLELENYGRNLIFRGNLNVSDIKKEVRATDPFLKKYWNIGQK</sequence>
<protein>
    <recommendedName>
        <fullName evidence="3">LAGLIDADG endonuclease</fullName>
    </recommendedName>
</protein>
<proteinExistence type="predicted"/>
<evidence type="ECO:0000313" key="1">
    <source>
        <dbReference type="EMBL" id="CAH3178221.1"/>
    </source>
</evidence>
<keyword evidence="2" id="KW-1185">Reference proteome</keyword>
<dbReference type="Proteomes" id="UP001159427">
    <property type="component" value="Unassembled WGS sequence"/>
</dbReference>
<comment type="caution">
    <text evidence="1">The sequence shown here is derived from an EMBL/GenBank/DDBJ whole genome shotgun (WGS) entry which is preliminary data.</text>
</comment>
<reference evidence="1 2" key="1">
    <citation type="submission" date="2022-05" db="EMBL/GenBank/DDBJ databases">
        <authorList>
            <consortium name="Genoscope - CEA"/>
            <person name="William W."/>
        </authorList>
    </citation>
    <scope>NUCLEOTIDE SEQUENCE [LARGE SCALE GENOMIC DNA]</scope>
</reference>
<dbReference type="EMBL" id="CALNXI010001845">
    <property type="protein sequence ID" value="CAH3178221.1"/>
    <property type="molecule type" value="Genomic_DNA"/>
</dbReference>
<name>A0ABN8RLA0_9CNID</name>
<accession>A0ABN8RLA0</accession>